<reference evidence="2 3" key="1">
    <citation type="submission" date="2020-12" db="EMBL/GenBank/DDBJ databases">
        <title>Comparative genome analysis of fungal antagonists Marinomonas ostreistagni 398 and M. spartinae 468.</title>
        <authorList>
            <person name="Fields J.L."/>
            <person name="Mavrodi O.V."/>
            <person name="Biber P.D."/>
            <person name="Indest K.J."/>
            <person name="Mavrodi D.V."/>
        </authorList>
    </citation>
    <scope>NUCLEOTIDE SEQUENCE [LARGE SCALE GENOMIC DNA]</scope>
    <source>
        <strain evidence="2 3">USM7</strain>
    </source>
</reference>
<dbReference type="Proteomes" id="UP000598488">
    <property type="component" value="Unassembled WGS sequence"/>
</dbReference>
<dbReference type="EMBL" id="JAEMUH010000007">
    <property type="protein sequence ID" value="MBJ7550777.1"/>
    <property type="molecule type" value="Genomic_DNA"/>
</dbReference>
<dbReference type="Pfam" id="PF01381">
    <property type="entry name" value="HTH_3"/>
    <property type="match status" value="1"/>
</dbReference>
<gene>
    <name evidence="2" type="ORF">JHD44_08795</name>
</gene>
<proteinExistence type="predicted"/>
<dbReference type="PROSITE" id="PS50943">
    <property type="entry name" value="HTH_CROC1"/>
    <property type="match status" value="1"/>
</dbReference>
<protein>
    <submittedName>
        <fullName evidence="2">Helix-turn-helix transcriptional regulator</fullName>
    </submittedName>
</protein>
<organism evidence="2 3">
    <name type="scientific">Marinomonas ostreistagni</name>
    <dbReference type="NCBI Taxonomy" id="359209"/>
    <lineage>
        <taxon>Bacteria</taxon>
        <taxon>Pseudomonadati</taxon>
        <taxon>Pseudomonadota</taxon>
        <taxon>Gammaproteobacteria</taxon>
        <taxon>Oceanospirillales</taxon>
        <taxon>Oceanospirillaceae</taxon>
        <taxon>Marinomonas</taxon>
    </lineage>
</organism>
<dbReference type="SUPFAM" id="SSF47413">
    <property type="entry name" value="lambda repressor-like DNA-binding domains"/>
    <property type="match status" value="1"/>
</dbReference>
<evidence type="ECO:0000313" key="3">
    <source>
        <dbReference type="Proteomes" id="UP000598488"/>
    </source>
</evidence>
<sequence length="102" mass="11495">MPKSFGLRLRAARNAKNLSRKELAEMIRFSAHTVKAWELGRHQPTKTIVKKLENVLQCSLAPCDLNQIDATLAQLREALLTLPSEKRNAALLALENLAKSYR</sequence>
<comment type="caution">
    <text evidence="2">The sequence shown here is derived from an EMBL/GenBank/DDBJ whole genome shotgun (WGS) entry which is preliminary data.</text>
</comment>
<dbReference type="RefSeq" id="WP_199462388.1">
    <property type="nucleotide sequence ID" value="NZ_JAEMUH010000007.1"/>
</dbReference>
<evidence type="ECO:0000259" key="1">
    <source>
        <dbReference type="PROSITE" id="PS50943"/>
    </source>
</evidence>
<feature type="domain" description="HTH cro/C1-type" evidence="1">
    <location>
        <begin position="9"/>
        <end position="63"/>
    </location>
</feature>
<accession>A0ABS0ZAW5</accession>
<dbReference type="SMART" id="SM00530">
    <property type="entry name" value="HTH_XRE"/>
    <property type="match status" value="1"/>
</dbReference>
<dbReference type="CDD" id="cd00093">
    <property type="entry name" value="HTH_XRE"/>
    <property type="match status" value="1"/>
</dbReference>
<keyword evidence="3" id="KW-1185">Reference proteome</keyword>
<evidence type="ECO:0000313" key="2">
    <source>
        <dbReference type="EMBL" id="MBJ7550777.1"/>
    </source>
</evidence>
<dbReference type="Gene3D" id="1.10.260.40">
    <property type="entry name" value="lambda repressor-like DNA-binding domains"/>
    <property type="match status" value="1"/>
</dbReference>
<name>A0ABS0ZAW5_9GAMM</name>
<dbReference type="InterPro" id="IPR001387">
    <property type="entry name" value="Cro/C1-type_HTH"/>
</dbReference>
<dbReference type="InterPro" id="IPR010982">
    <property type="entry name" value="Lambda_DNA-bd_dom_sf"/>
</dbReference>